<name>A0AA35YEL9_LACSI</name>
<dbReference type="EMBL" id="OX465078">
    <property type="protein sequence ID" value="CAI9271188.1"/>
    <property type="molecule type" value="Genomic_DNA"/>
</dbReference>
<evidence type="ECO:0000259" key="11">
    <source>
        <dbReference type="Pfam" id="PF00117"/>
    </source>
</evidence>
<feature type="domain" description="Glutamine amidotransferase" evidence="11">
    <location>
        <begin position="195"/>
        <end position="298"/>
    </location>
</feature>
<keyword evidence="4" id="KW-0436">Ligase</keyword>
<dbReference type="InterPro" id="IPR004468">
    <property type="entry name" value="CTP_synthase"/>
</dbReference>
<keyword evidence="5" id="KW-0547">Nucleotide-binding</keyword>
<dbReference type="EC" id="6.3.4.2" evidence="3"/>
<evidence type="ECO:0000256" key="1">
    <source>
        <dbReference type="ARBA" id="ARBA00005171"/>
    </source>
</evidence>
<dbReference type="PANTHER" id="PTHR11550">
    <property type="entry name" value="CTP SYNTHASE"/>
    <property type="match status" value="1"/>
</dbReference>
<evidence type="ECO:0000313" key="13">
    <source>
        <dbReference type="Proteomes" id="UP001177003"/>
    </source>
</evidence>
<evidence type="ECO:0000256" key="3">
    <source>
        <dbReference type="ARBA" id="ARBA00012291"/>
    </source>
</evidence>
<comment type="pathway">
    <text evidence="1">Pyrimidine metabolism; CTP biosynthesis via de novo pathway; CTP from UDP: step 2/2.</text>
</comment>
<dbReference type="Gene3D" id="3.40.50.880">
    <property type="match status" value="1"/>
</dbReference>
<keyword evidence="13" id="KW-1185">Reference proteome</keyword>
<gene>
    <name evidence="12" type="ORF">LSALG_LOCUS11466</name>
</gene>
<evidence type="ECO:0000256" key="6">
    <source>
        <dbReference type="ARBA" id="ARBA00022840"/>
    </source>
</evidence>
<dbReference type="GO" id="GO:0003883">
    <property type="term" value="F:CTP synthase activity"/>
    <property type="evidence" value="ECO:0007669"/>
    <property type="project" value="UniProtKB-EC"/>
</dbReference>
<reference evidence="12" key="1">
    <citation type="submission" date="2023-04" db="EMBL/GenBank/DDBJ databases">
        <authorList>
            <person name="Vijverberg K."/>
            <person name="Xiong W."/>
            <person name="Schranz E."/>
        </authorList>
    </citation>
    <scope>NUCLEOTIDE SEQUENCE</scope>
</reference>
<dbReference type="Proteomes" id="UP001177003">
    <property type="component" value="Chromosome 2"/>
</dbReference>
<comment type="similarity">
    <text evidence="2">Belongs to the CTP synthase family.</text>
</comment>
<dbReference type="GO" id="GO:0006241">
    <property type="term" value="P:CTP biosynthetic process"/>
    <property type="evidence" value="ECO:0007669"/>
    <property type="project" value="TreeGrafter"/>
</dbReference>
<feature type="transmembrane region" description="Helical" evidence="10">
    <location>
        <begin position="94"/>
        <end position="115"/>
    </location>
</feature>
<keyword evidence="8" id="KW-0665">Pyrimidine biosynthesis</keyword>
<evidence type="ECO:0000256" key="9">
    <source>
        <dbReference type="ARBA" id="ARBA00047781"/>
    </source>
</evidence>
<keyword evidence="6" id="KW-0067">ATP-binding</keyword>
<evidence type="ECO:0000256" key="4">
    <source>
        <dbReference type="ARBA" id="ARBA00022598"/>
    </source>
</evidence>
<dbReference type="Pfam" id="PF00117">
    <property type="entry name" value="GATase"/>
    <property type="match status" value="1"/>
</dbReference>
<dbReference type="SUPFAM" id="SSF52317">
    <property type="entry name" value="Class I glutamine amidotransferase-like"/>
    <property type="match status" value="1"/>
</dbReference>
<evidence type="ECO:0000313" key="12">
    <source>
        <dbReference type="EMBL" id="CAI9271188.1"/>
    </source>
</evidence>
<keyword evidence="7" id="KW-0315">Glutamine amidotransferase</keyword>
<dbReference type="AlphaFoldDB" id="A0AA35YEL9"/>
<accession>A0AA35YEL9</accession>
<dbReference type="InterPro" id="IPR029062">
    <property type="entry name" value="Class_I_gatase-like"/>
</dbReference>
<keyword evidence="10" id="KW-0812">Transmembrane</keyword>
<evidence type="ECO:0000256" key="2">
    <source>
        <dbReference type="ARBA" id="ARBA00007533"/>
    </source>
</evidence>
<keyword evidence="10" id="KW-0472">Membrane</keyword>
<organism evidence="12 13">
    <name type="scientific">Lactuca saligna</name>
    <name type="common">Willowleaf lettuce</name>
    <dbReference type="NCBI Taxonomy" id="75948"/>
    <lineage>
        <taxon>Eukaryota</taxon>
        <taxon>Viridiplantae</taxon>
        <taxon>Streptophyta</taxon>
        <taxon>Embryophyta</taxon>
        <taxon>Tracheophyta</taxon>
        <taxon>Spermatophyta</taxon>
        <taxon>Magnoliopsida</taxon>
        <taxon>eudicotyledons</taxon>
        <taxon>Gunneridae</taxon>
        <taxon>Pentapetalae</taxon>
        <taxon>asterids</taxon>
        <taxon>campanulids</taxon>
        <taxon>Asterales</taxon>
        <taxon>Asteraceae</taxon>
        <taxon>Cichorioideae</taxon>
        <taxon>Cichorieae</taxon>
        <taxon>Lactucinae</taxon>
        <taxon>Lactuca</taxon>
    </lineage>
</organism>
<dbReference type="GO" id="GO:0019856">
    <property type="term" value="P:pyrimidine nucleobase biosynthetic process"/>
    <property type="evidence" value="ECO:0007669"/>
    <property type="project" value="TreeGrafter"/>
</dbReference>
<evidence type="ECO:0000256" key="5">
    <source>
        <dbReference type="ARBA" id="ARBA00022741"/>
    </source>
</evidence>
<sequence length="456" mass="50450">MFVNTTKPKTAVPSFACSPICSSAATLLPYFHAAHRPMVCSLSQACTRGAFCIHKEAIDVLVGKFTKPLSKRNNVQISQKRNHDTHIRVLKMNFSLRAAFVSVMLLGFVLLVCSLEQRARLRASSDMNELLSLISTQSRLVISPSETDASTGSILSSDYSFGLCCMLLLLAEGNYSSIEEATTIENPDVHRAAWNSLKSVDGVLVPGGGGGGVGDRGVEGKIIAAKYARENNITYLSICLGMQIVVIEYARSVLGLENANSTEFDPNTKNPCVIFIPKGSKTHMGGTIRLGSRRTYFQVMYSKASQLPKLNVLYECFLGLGYKIDEIVQAWNEMYEVKRWQTGVPSFRLEPLFRRNHYCWKLFLLLRESNSDFSAQLVGFMATLLVGAPDQAHKILELAKFDFNIVVGHLVASVPEIYSPKHPYISDPLHYLTVLLMCIVSSKVSWGVVKVGNKFL</sequence>
<dbReference type="GO" id="GO:0042802">
    <property type="term" value="F:identical protein binding"/>
    <property type="evidence" value="ECO:0007669"/>
    <property type="project" value="TreeGrafter"/>
</dbReference>
<evidence type="ECO:0000256" key="10">
    <source>
        <dbReference type="SAM" id="Phobius"/>
    </source>
</evidence>
<dbReference type="InterPro" id="IPR017926">
    <property type="entry name" value="GATASE"/>
</dbReference>
<keyword evidence="10" id="KW-1133">Transmembrane helix</keyword>
<protein>
    <recommendedName>
        <fullName evidence="3">CTP synthase (glutamine hydrolyzing)</fullName>
        <ecNumber evidence="3">6.3.4.2</ecNumber>
    </recommendedName>
</protein>
<dbReference type="GO" id="GO:0005524">
    <property type="term" value="F:ATP binding"/>
    <property type="evidence" value="ECO:0007669"/>
    <property type="project" value="UniProtKB-KW"/>
</dbReference>
<evidence type="ECO:0000256" key="7">
    <source>
        <dbReference type="ARBA" id="ARBA00022962"/>
    </source>
</evidence>
<dbReference type="PANTHER" id="PTHR11550:SF34">
    <property type="entry name" value="CTP SYNTHASE"/>
    <property type="match status" value="1"/>
</dbReference>
<comment type="catalytic activity">
    <reaction evidence="9">
        <text>UTP + L-glutamine + ATP + H2O = CTP + L-glutamate + ADP + phosphate + 2 H(+)</text>
        <dbReference type="Rhea" id="RHEA:26426"/>
        <dbReference type="ChEBI" id="CHEBI:15377"/>
        <dbReference type="ChEBI" id="CHEBI:15378"/>
        <dbReference type="ChEBI" id="CHEBI:29985"/>
        <dbReference type="ChEBI" id="CHEBI:30616"/>
        <dbReference type="ChEBI" id="CHEBI:37563"/>
        <dbReference type="ChEBI" id="CHEBI:43474"/>
        <dbReference type="ChEBI" id="CHEBI:46398"/>
        <dbReference type="ChEBI" id="CHEBI:58359"/>
        <dbReference type="ChEBI" id="CHEBI:456216"/>
        <dbReference type="EC" id="6.3.4.2"/>
    </reaction>
</comment>
<proteinExistence type="inferred from homology"/>
<evidence type="ECO:0000256" key="8">
    <source>
        <dbReference type="ARBA" id="ARBA00022975"/>
    </source>
</evidence>